<keyword evidence="12 19" id="KW-1133">Transmembrane helix</keyword>
<comment type="pathway">
    <text evidence="3 19">Cofactor biosynthesis; adenosylcobalamin biosynthesis; adenosylcobalamin from cob(II)yrinate a,c-diamide: step 7/7.</text>
</comment>
<dbReference type="HAMAP" id="MF_00719">
    <property type="entry name" value="CobS"/>
    <property type="match status" value="1"/>
</dbReference>
<evidence type="ECO:0000256" key="19">
    <source>
        <dbReference type="HAMAP-Rule" id="MF_00719"/>
    </source>
</evidence>
<dbReference type="NCBIfam" id="NF001277">
    <property type="entry name" value="PRK00235.1-3"/>
    <property type="match status" value="1"/>
</dbReference>
<evidence type="ECO:0000256" key="16">
    <source>
        <dbReference type="ARBA" id="ARBA00032853"/>
    </source>
</evidence>
<evidence type="ECO:0000256" key="4">
    <source>
        <dbReference type="ARBA" id="ARBA00010561"/>
    </source>
</evidence>
<evidence type="ECO:0000256" key="11">
    <source>
        <dbReference type="ARBA" id="ARBA00022842"/>
    </source>
</evidence>
<evidence type="ECO:0000256" key="15">
    <source>
        <dbReference type="ARBA" id="ARBA00032605"/>
    </source>
</evidence>
<dbReference type="GO" id="GO:0005886">
    <property type="term" value="C:plasma membrane"/>
    <property type="evidence" value="ECO:0007669"/>
    <property type="project" value="UniProtKB-SubCell"/>
</dbReference>
<comment type="function">
    <text evidence="14 19">Joins adenosylcobinamide-GDP and alpha-ribazole to generate adenosylcobalamin (Ado-cobalamin). Also synthesizes adenosylcobalamin 5'-phosphate from adenosylcobinamide-GDP and alpha-ribazole 5'-phosphate.</text>
</comment>
<evidence type="ECO:0000256" key="10">
    <source>
        <dbReference type="ARBA" id="ARBA00022692"/>
    </source>
</evidence>
<dbReference type="InterPro" id="IPR003805">
    <property type="entry name" value="CobS"/>
</dbReference>
<organism evidence="20 21">
    <name type="scientific">Nitrosomonas oligotropha</name>
    <dbReference type="NCBI Taxonomy" id="42354"/>
    <lineage>
        <taxon>Bacteria</taxon>
        <taxon>Pseudomonadati</taxon>
        <taxon>Pseudomonadota</taxon>
        <taxon>Betaproteobacteria</taxon>
        <taxon>Nitrosomonadales</taxon>
        <taxon>Nitrosomonadaceae</taxon>
        <taxon>Nitrosomonas</taxon>
    </lineage>
</organism>
<keyword evidence="7 19" id="KW-1003">Cell membrane</keyword>
<keyword evidence="10 19" id="KW-0812">Transmembrane</keyword>
<evidence type="ECO:0000256" key="18">
    <source>
        <dbReference type="ARBA" id="ARBA00049504"/>
    </source>
</evidence>
<proteinExistence type="inferred from homology"/>
<feature type="transmembrane region" description="Helical" evidence="19">
    <location>
        <begin position="144"/>
        <end position="163"/>
    </location>
</feature>
<dbReference type="GO" id="GO:0051073">
    <property type="term" value="F:adenosylcobinamide-GDP ribazoletransferase activity"/>
    <property type="evidence" value="ECO:0007669"/>
    <property type="project" value="UniProtKB-UniRule"/>
</dbReference>
<dbReference type="RefSeq" id="WP_256206132.1">
    <property type="nucleotide sequence ID" value="NZ_FNOE01000006.1"/>
</dbReference>
<evidence type="ECO:0000256" key="17">
    <source>
        <dbReference type="ARBA" id="ARBA00048623"/>
    </source>
</evidence>
<dbReference type="Proteomes" id="UP000198814">
    <property type="component" value="Unassembled WGS sequence"/>
</dbReference>
<keyword evidence="8 19" id="KW-0169">Cobalamin biosynthesis</keyword>
<evidence type="ECO:0000256" key="13">
    <source>
        <dbReference type="ARBA" id="ARBA00023136"/>
    </source>
</evidence>
<evidence type="ECO:0000256" key="14">
    <source>
        <dbReference type="ARBA" id="ARBA00025228"/>
    </source>
</evidence>
<evidence type="ECO:0000256" key="8">
    <source>
        <dbReference type="ARBA" id="ARBA00022573"/>
    </source>
</evidence>
<comment type="similarity">
    <text evidence="4 19">Belongs to the CobS family.</text>
</comment>
<evidence type="ECO:0000313" key="20">
    <source>
        <dbReference type="EMBL" id="SEO21454.1"/>
    </source>
</evidence>
<evidence type="ECO:0000256" key="12">
    <source>
        <dbReference type="ARBA" id="ARBA00022989"/>
    </source>
</evidence>
<evidence type="ECO:0000256" key="7">
    <source>
        <dbReference type="ARBA" id="ARBA00022475"/>
    </source>
</evidence>
<dbReference type="PANTHER" id="PTHR34148">
    <property type="entry name" value="ADENOSYLCOBINAMIDE-GDP RIBAZOLETRANSFERASE"/>
    <property type="match status" value="1"/>
</dbReference>
<dbReference type="Pfam" id="PF02654">
    <property type="entry name" value="CobS"/>
    <property type="match status" value="1"/>
</dbReference>
<feature type="transmembrane region" description="Helical" evidence="19">
    <location>
        <begin position="71"/>
        <end position="90"/>
    </location>
</feature>
<feature type="transmembrane region" description="Helical" evidence="19">
    <location>
        <begin position="204"/>
        <end position="226"/>
    </location>
</feature>
<gene>
    <name evidence="19" type="primary">cobS</name>
    <name evidence="20" type="ORF">SAMN05216333_10643</name>
</gene>
<dbReference type="GO" id="GO:0008818">
    <property type="term" value="F:cobalamin 5'-phosphate synthase activity"/>
    <property type="evidence" value="ECO:0007669"/>
    <property type="project" value="UniProtKB-UniRule"/>
</dbReference>
<keyword evidence="11 19" id="KW-0460">Magnesium</keyword>
<comment type="subcellular location">
    <subcellularLocation>
        <location evidence="2 19">Cell membrane</location>
        <topology evidence="2 19">Multi-pass membrane protein</topology>
    </subcellularLocation>
</comment>
<comment type="catalytic activity">
    <reaction evidence="17 19">
        <text>alpha-ribazole + adenosylcob(III)inamide-GDP = adenosylcob(III)alamin + GMP + H(+)</text>
        <dbReference type="Rhea" id="RHEA:16049"/>
        <dbReference type="ChEBI" id="CHEBI:10329"/>
        <dbReference type="ChEBI" id="CHEBI:15378"/>
        <dbReference type="ChEBI" id="CHEBI:18408"/>
        <dbReference type="ChEBI" id="CHEBI:58115"/>
        <dbReference type="ChEBI" id="CHEBI:60487"/>
        <dbReference type="EC" id="2.7.8.26"/>
    </reaction>
</comment>
<dbReference type="EMBL" id="FODO01000006">
    <property type="protein sequence ID" value="SEO21454.1"/>
    <property type="molecule type" value="Genomic_DNA"/>
</dbReference>
<evidence type="ECO:0000256" key="3">
    <source>
        <dbReference type="ARBA" id="ARBA00004663"/>
    </source>
</evidence>
<dbReference type="GO" id="GO:0009236">
    <property type="term" value="P:cobalamin biosynthetic process"/>
    <property type="evidence" value="ECO:0007669"/>
    <property type="project" value="UniProtKB-UniRule"/>
</dbReference>
<dbReference type="AlphaFoldDB" id="A0A1H8MVZ9"/>
<protein>
    <recommendedName>
        <fullName evidence="6 19">Adenosylcobinamide-GDP ribazoletransferase</fullName>
        <ecNumber evidence="5 19">2.7.8.26</ecNumber>
    </recommendedName>
    <alternativeName>
        <fullName evidence="16 19">Cobalamin synthase</fullName>
    </alternativeName>
    <alternativeName>
        <fullName evidence="15 19">Cobalamin-5'-phosphate synthase</fullName>
    </alternativeName>
</protein>
<comment type="catalytic activity">
    <reaction evidence="18 19">
        <text>alpha-ribazole 5'-phosphate + adenosylcob(III)inamide-GDP = adenosylcob(III)alamin 5'-phosphate + GMP + H(+)</text>
        <dbReference type="Rhea" id="RHEA:23560"/>
        <dbReference type="ChEBI" id="CHEBI:15378"/>
        <dbReference type="ChEBI" id="CHEBI:57918"/>
        <dbReference type="ChEBI" id="CHEBI:58115"/>
        <dbReference type="ChEBI" id="CHEBI:60487"/>
        <dbReference type="ChEBI" id="CHEBI:60493"/>
        <dbReference type="EC" id="2.7.8.26"/>
    </reaction>
</comment>
<evidence type="ECO:0000256" key="2">
    <source>
        <dbReference type="ARBA" id="ARBA00004651"/>
    </source>
</evidence>
<evidence type="ECO:0000256" key="6">
    <source>
        <dbReference type="ARBA" id="ARBA00015850"/>
    </source>
</evidence>
<evidence type="ECO:0000256" key="9">
    <source>
        <dbReference type="ARBA" id="ARBA00022679"/>
    </source>
</evidence>
<keyword evidence="9 19" id="KW-0808">Transferase</keyword>
<keyword evidence="13 19" id="KW-0472">Membrane</keyword>
<feature type="transmembrane region" description="Helical" evidence="19">
    <location>
        <begin position="232"/>
        <end position="250"/>
    </location>
</feature>
<name>A0A1H8MVZ9_9PROT</name>
<evidence type="ECO:0000256" key="5">
    <source>
        <dbReference type="ARBA" id="ARBA00013200"/>
    </source>
</evidence>
<reference evidence="21" key="1">
    <citation type="submission" date="2016-10" db="EMBL/GenBank/DDBJ databases">
        <authorList>
            <person name="Varghese N."/>
            <person name="Submissions S."/>
        </authorList>
    </citation>
    <scope>NUCLEOTIDE SEQUENCE [LARGE SCALE GENOMIC DNA]</scope>
    <source>
        <strain evidence="21">Nm76</strain>
    </source>
</reference>
<sequence>MMFTDVVTSEKSWLPLHSAPMTIPSHTPSSNRPFFQQEWRSFLLAIGFFTRIPVPDLPDFQEQELNLAAKYFPLVGIMVGAFAALVYMLASTVLPQDIAVLLSMVATLLLTGAFHEDGLTDAVDGLGGGWEKEQVLHIMQDSRIGSYGAVSIIMALLLKFTALTHFSPLLVPAVLVAGHSVSRFCAVLVMATQRYVKYAGKAKPLATVMPLTHLGIAAVPGLLPLLWLESSWYLGLLPVVAVWVWFSLVIKKRIGGYTGDCLGAMQQLTEIAFYLGVLACVAI</sequence>
<accession>A0A1H8MVZ9</accession>
<comment type="cofactor">
    <cofactor evidence="1 19">
        <name>Mg(2+)</name>
        <dbReference type="ChEBI" id="CHEBI:18420"/>
    </cofactor>
</comment>
<dbReference type="UniPathway" id="UPA00148">
    <property type="reaction ID" value="UER00238"/>
</dbReference>
<dbReference type="EC" id="2.7.8.26" evidence="5 19"/>
<evidence type="ECO:0000313" key="21">
    <source>
        <dbReference type="Proteomes" id="UP000198814"/>
    </source>
</evidence>
<feature type="transmembrane region" description="Helical" evidence="19">
    <location>
        <begin position="169"/>
        <end position="192"/>
    </location>
</feature>
<keyword evidence="21" id="KW-1185">Reference proteome</keyword>
<dbReference type="STRING" id="42354.SAMN05216333_10643"/>
<evidence type="ECO:0000256" key="1">
    <source>
        <dbReference type="ARBA" id="ARBA00001946"/>
    </source>
</evidence>
<feature type="transmembrane region" description="Helical" evidence="19">
    <location>
        <begin position="96"/>
        <end position="114"/>
    </location>
</feature>
<dbReference type="PANTHER" id="PTHR34148:SF1">
    <property type="entry name" value="ADENOSYLCOBINAMIDE-GDP RIBAZOLETRANSFERASE"/>
    <property type="match status" value="1"/>
</dbReference>